<evidence type="ECO:0000256" key="2">
    <source>
        <dbReference type="ARBA" id="ARBA00022747"/>
    </source>
</evidence>
<gene>
    <name evidence="7" type="ORF">BK300_09715</name>
    <name evidence="6" type="ORF">CQ842_04250</name>
    <name evidence="5" type="ORF">CQ842_08620</name>
</gene>
<dbReference type="REBASE" id="223492">
    <property type="entry name" value="S.EcoEC98ORF8615P"/>
</dbReference>
<protein>
    <submittedName>
        <fullName evidence="5 6">Restriction endonuclease</fullName>
    </submittedName>
</protein>
<dbReference type="Proteomes" id="UP000225264">
    <property type="component" value="Unassembled WGS sequence"/>
</dbReference>
<evidence type="ECO:0000256" key="3">
    <source>
        <dbReference type="ARBA" id="ARBA00023125"/>
    </source>
</evidence>
<evidence type="ECO:0000313" key="7">
    <source>
        <dbReference type="EMBL" id="OJN38244.1"/>
    </source>
</evidence>
<evidence type="ECO:0000313" key="6">
    <source>
        <dbReference type="EMBL" id="MBZ4692260.1"/>
    </source>
</evidence>
<dbReference type="PANTHER" id="PTHR30408:SF12">
    <property type="entry name" value="TYPE I RESTRICTION ENZYME MJAVIII SPECIFICITY SUBUNIT"/>
    <property type="match status" value="1"/>
</dbReference>
<keyword evidence="6" id="KW-0255">Endonuclease</keyword>
<evidence type="ECO:0000313" key="9">
    <source>
        <dbReference type="Proteomes" id="UP000225264"/>
    </source>
</evidence>
<dbReference type="EMBL" id="JACCJF010000002">
    <property type="protein sequence ID" value="MBZ4692260.1"/>
    <property type="molecule type" value="Genomic_DNA"/>
</dbReference>
<dbReference type="AlphaFoldDB" id="A0AAJ1EJK8"/>
<dbReference type="EMBL" id="CP024092">
    <property type="protein sequence ID" value="ATP23659.1"/>
    <property type="molecule type" value="Genomic_DNA"/>
</dbReference>
<evidence type="ECO:0000259" key="4">
    <source>
        <dbReference type="Pfam" id="PF01420"/>
    </source>
</evidence>
<dbReference type="SUPFAM" id="SSF116734">
    <property type="entry name" value="DNA methylase specificity domain"/>
    <property type="match status" value="2"/>
</dbReference>
<proteinExistence type="inferred from homology"/>
<name>A0AAJ1EJK8_ECOLX</name>
<keyword evidence="2" id="KW-0680">Restriction system</keyword>
<accession>A0AAJ1EJK8</accession>
<keyword evidence="6" id="KW-0378">Hydrolase</keyword>
<reference evidence="6 9" key="3">
    <citation type="submission" date="2020-06" db="EMBL/GenBank/DDBJ databases">
        <title>Genomic analysis of Escherichia coli Ec98 resistant to antibiotic.</title>
        <authorList>
            <person name="Campos L."/>
        </authorList>
    </citation>
    <scope>NUCLEOTIDE SEQUENCE [LARGE SCALE GENOMIC DNA]</scope>
    <source>
        <strain evidence="6 9">UFU_EC98</strain>
    </source>
</reference>
<keyword evidence="3" id="KW-0238">DNA-binding</keyword>
<dbReference type="PANTHER" id="PTHR30408">
    <property type="entry name" value="TYPE-1 RESTRICTION ENZYME ECOKI SPECIFICITY PROTEIN"/>
    <property type="match status" value="1"/>
</dbReference>
<feature type="domain" description="Type I restriction modification DNA specificity" evidence="4">
    <location>
        <begin position="79"/>
        <end position="202"/>
    </location>
</feature>
<comment type="similarity">
    <text evidence="1">Belongs to the type-I restriction system S methylase family.</text>
</comment>
<dbReference type="GO" id="GO:0003677">
    <property type="term" value="F:DNA binding"/>
    <property type="evidence" value="ECO:0007669"/>
    <property type="project" value="UniProtKB-KW"/>
</dbReference>
<dbReference type="Proteomes" id="UP000184077">
    <property type="component" value="Unassembled WGS sequence"/>
</dbReference>
<evidence type="ECO:0000313" key="5">
    <source>
        <dbReference type="EMBL" id="ATP23659.1"/>
    </source>
</evidence>
<reference evidence="5 9" key="2">
    <citation type="submission" date="2017-10" db="EMBL/GenBank/DDBJ databases">
        <title>Genome and in vitro analysis of Escherichia coli resistant to antibiotic.</title>
        <authorList>
            <person name="Pereira U.P."/>
            <person name="Facimoto C.T."/>
            <person name="Campos P.A."/>
            <person name="Araujo B.F."/>
            <person name="Royer S."/>
            <person name="Goncalves I.R."/>
            <person name="Ferreira M.L."/>
            <person name="Gontijo P."/>
            <person name="Ribas R.M."/>
        </authorList>
    </citation>
    <scope>NUCLEOTIDE SEQUENCE [LARGE SCALE GENOMIC DNA]</scope>
    <source>
        <strain evidence="5 9">UFU_EC98</strain>
    </source>
</reference>
<dbReference type="InterPro" id="IPR044946">
    <property type="entry name" value="Restrct_endonuc_typeI_TRD_sf"/>
</dbReference>
<sequence>MSVDTLRETFHINRISTSDLQDFLTAQTYRPEITQAKNHILSLKNCSLQAVCTKPIQQGKSPKYAEKGLKCIKPKNTNDMLVSIDDIDWIDSSTKDQIQKQKLAYGDIVITRSGSGTIGRASIYCYSEEAYTNDHLFVVRPDKADSHYICSFLNSFHGQRLLEAGVSGSTGQLNLSNEHIKSIPLFRPEHKAQKYIGDKVRQAEQLRAWAKRLEGMADRKIKDLFHFNLVDSLTLKPRRMKQQVLSAVSLAPEFARAADSQMTFRNSSKLSNFISKCKCGDPIKSEERVPGPYFYYGASGPIDTHTEFNFNGKYLIIAQDGSIGCANVADGKFWANNHVWVLKVKDEYDIESICRFLDKHFPCWKGVTTGSVVPKVTSENLLNILIPIDIAKNREIGSKLRLAVTTAAYAKKLTASAKTLVESLIEGQLTEQQLIQAQQALEDGDNSFDQAILSKLSAEGYAIEGATPLFSDVDELYSLLEEAA</sequence>
<evidence type="ECO:0000256" key="1">
    <source>
        <dbReference type="ARBA" id="ARBA00010923"/>
    </source>
</evidence>
<organism evidence="6 9">
    <name type="scientific">Escherichia coli</name>
    <dbReference type="NCBI Taxonomy" id="562"/>
    <lineage>
        <taxon>Bacteria</taxon>
        <taxon>Pseudomonadati</taxon>
        <taxon>Pseudomonadota</taxon>
        <taxon>Gammaproteobacteria</taxon>
        <taxon>Enterobacterales</taxon>
        <taxon>Enterobacteriaceae</taxon>
        <taxon>Escherichia</taxon>
    </lineage>
</organism>
<dbReference type="GO" id="GO:0009307">
    <property type="term" value="P:DNA restriction-modification system"/>
    <property type="evidence" value="ECO:0007669"/>
    <property type="project" value="UniProtKB-KW"/>
</dbReference>
<dbReference type="InterPro" id="IPR000055">
    <property type="entry name" value="Restrct_endonuc_typeI_TRD"/>
</dbReference>
<reference evidence="7 8" key="1">
    <citation type="submission" date="2016-10" db="EMBL/GenBank/DDBJ databases">
        <title>Comprehensive resistome analysis reveals the prevalence of NDM and MCR-1 in Chinese poultry production.</title>
        <authorList>
            <person name="Wang Y."/>
            <person name="Zhang R."/>
            <person name="Li J."/>
            <person name="Wu Z."/>
            <person name="Wenjuan Y."/>
            <person name="Schwarz S."/>
            <person name="Tyrrell J."/>
            <person name="Zheng Y."/>
            <person name="Wang S."/>
            <person name="Shen Z."/>
            <person name="Liu Z."/>
            <person name="Lei L."/>
            <person name="Li M."/>
            <person name="Zhang Q."/>
            <person name="Wu C."/>
            <person name="Zhang Q."/>
            <person name="Wu Y."/>
            <person name="Walsh T."/>
            <person name="Shen J."/>
        </authorList>
    </citation>
    <scope>NUCLEOTIDE SEQUENCE [LARGE SCALE GENOMIC DNA]</scope>
    <source>
        <strain evidence="7 8">574</strain>
    </source>
</reference>
<dbReference type="InterPro" id="IPR052021">
    <property type="entry name" value="Type-I_RS_S_subunit"/>
</dbReference>
<dbReference type="Pfam" id="PF01420">
    <property type="entry name" value="Methylase_S"/>
    <property type="match status" value="2"/>
</dbReference>
<dbReference type="Gene3D" id="3.90.220.20">
    <property type="entry name" value="DNA methylase specificity domains"/>
    <property type="match status" value="2"/>
</dbReference>
<keyword evidence="6" id="KW-0540">Nuclease</keyword>
<dbReference type="RefSeq" id="WP_000109895.1">
    <property type="nucleotide sequence ID" value="NZ_AP027256.1"/>
</dbReference>
<dbReference type="EMBL" id="MOHC01000014">
    <property type="protein sequence ID" value="OJN38244.1"/>
    <property type="molecule type" value="Genomic_DNA"/>
</dbReference>
<feature type="domain" description="Type I restriction modification DNA specificity" evidence="4">
    <location>
        <begin position="274"/>
        <end position="389"/>
    </location>
</feature>
<evidence type="ECO:0000313" key="8">
    <source>
        <dbReference type="Proteomes" id="UP000184077"/>
    </source>
</evidence>
<dbReference type="GO" id="GO:0004519">
    <property type="term" value="F:endonuclease activity"/>
    <property type="evidence" value="ECO:0007669"/>
    <property type="project" value="UniProtKB-KW"/>
</dbReference>